<dbReference type="OrthoDB" id="2410452at2"/>
<dbReference type="EMBL" id="LT906462">
    <property type="protein sequence ID" value="SNV61572.1"/>
    <property type="molecule type" value="Genomic_DNA"/>
</dbReference>
<evidence type="ECO:0000313" key="1">
    <source>
        <dbReference type="EMBL" id="SNV61572.1"/>
    </source>
</evidence>
<reference evidence="1 2" key="1">
    <citation type="submission" date="2017-06" db="EMBL/GenBank/DDBJ databases">
        <authorList>
            <consortium name="Pathogen Informatics"/>
        </authorList>
    </citation>
    <scope>NUCLEOTIDE SEQUENCE [LARGE SCALE GENOMIC DNA]</scope>
    <source>
        <strain evidence="1 2">NCTC13839</strain>
    </source>
</reference>
<dbReference type="KEGG" id="sste:SAMEA4384403_0753"/>
<organism evidence="1 2">
    <name type="scientific">Mammaliicoccus stepanovicii</name>
    <dbReference type="NCBI Taxonomy" id="643214"/>
    <lineage>
        <taxon>Bacteria</taxon>
        <taxon>Bacillati</taxon>
        <taxon>Bacillota</taxon>
        <taxon>Bacilli</taxon>
        <taxon>Bacillales</taxon>
        <taxon>Staphylococcaceae</taxon>
        <taxon>Mammaliicoccus</taxon>
    </lineage>
</organism>
<protein>
    <submittedName>
        <fullName evidence="1">AgrD</fullName>
    </submittedName>
</protein>
<dbReference type="SMART" id="SM00794">
    <property type="entry name" value="AgrD"/>
    <property type="match status" value="1"/>
</dbReference>
<dbReference type="Proteomes" id="UP000242084">
    <property type="component" value="Chromosome 1"/>
</dbReference>
<dbReference type="InterPro" id="IPR009229">
    <property type="entry name" value="AgrD"/>
</dbReference>
<gene>
    <name evidence="1" type="ORF">SAMEA4384403_00753</name>
</gene>
<dbReference type="RefSeq" id="WP_095086927.1">
    <property type="nucleotide sequence ID" value="NZ_BMDM01000006.1"/>
</dbReference>
<sequence>MNILKGLFSKSISNVLAAIGGKSVIRGCNVFLDETEVPSELLNEKA</sequence>
<dbReference type="NCBIfam" id="TIGR04223">
    <property type="entry name" value="quorum_AgrD"/>
    <property type="match status" value="1"/>
</dbReference>
<keyword evidence="2" id="KW-1185">Reference proteome</keyword>
<proteinExistence type="predicted"/>
<dbReference type="Pfam" id="PF05931">
    <property type="entry name" value="AgrD"/>
    <property type="match status" value="1"/>
</dbReference>
<name>A0A239YS44_9STAP</name>
<evidence type="ECO:0000313" key="2">
    <source>
        <dbReference type="Proteomes" id="UP000242084"/>
    </source>
</evidence>
<dbReference type="AlphaFoldDB" id="A0A239YS44"/>
<accession>A0A239YS44</accession>